<sequence length="89" mass="10315">MLHSVQQLKNSMKFYRSAADLGVCPCSWFHPSVTCIACRNGWWLCGSMMPELTTLKHGRTCVVVLHQFLVFYSVRCKHARHHHVLKLFV</sequence>
<name>A0A2T7EHP8_9POAL</name>
<dbReference type="Proteomes" id="UP000244336">
    <property type="component" value="Chromosome 3"/>
</dbReference>
<keyword evidence="2" id="KW-1185">Reference proteome</keyword>
<organism evidence="1 2">
    <name type="scientific">Panicum hallii var. hallii</name>
    <dbReference type="NCBI Taxonomy" id="1504633"/>
    <lineage>
        <taxon>Eukaryota</taxon>
        <taxon>Viridiplantae</taxon>
        <taxon>Streptophyta</taxon>
        <taxon>Embryophyta</taxon>
        <taxon>Tracheophyta</taxon>
        <taxon>Spermatophyta</taxon>
        <taxon>Magnoliopsida</taxon>
        <taxon>Liliopsida</taxon>
        <taxon>Poales</taxon>
        <taxon>Poaceae</taxon>
        <taxon>PACMAD clade</taxon>
        <taxon>Panicoideae</taxon>
        <taxon>Panicodae</taxon>
        <taxon>Paniceae</taxon>
        <taxon>Panicinae</taxon>
        <taxon>Panicum</taxon>
        <taxon>Panicum sect. Panicum</taxon>
    </lineage>
</organism>
<dbReference type="Gramene" id="PUZ67354">
    <property type="protein sequence ID" value="PUZ67354"/>
    <property type="gene ID" value="GQ55_3G428300"/>
</dbReference>
<proteinExistence type="predicted"/>
<dbReference type="AlphaFoldDB" id="A0A2T7EHP8"/>
<protein>
    <submittedName>
        <fullName evidence="1">Uncharacterized protein</fullName>
    </submittedName>
</protein>
<accession>A0A2T7EHP8</accession>
<dbReference type="EMBL" id="CM009751">
    <property type="protein sequence ID" value="PUZ67354.1"/>
    <property type="molecule type" value="Genomic_DNA"/>
</dbReference>
<gene>
    <name evidence="1" type="ORF">GQ55_3G428300</name>
</gene>
<reference evidence="1 2" key="1">
    <citation type="submission" date="2018-04" db="EMBL/GenBank/DDBJ databases">
        <title>WGS assembly of Panicum hallii var. hallii HAL2.</title>
        <authorList>
            <person name="Lovell J."/>
            <person name="Jenkins J."/>
            <person name="Lowry D."/>
            <person name="Mamidi S."/>
            <person name="Sreedasyam A."/>
            <person name="Weng X."/>
            <person name="Barry K."/>
            <person name="Bonette J."/>
            <person name="Campitelli B."/>
            <person name="Daum C."/>
            <person name="Gordon S."/>
            <person name="Gould B."/>
            <person name="Lipzen A."/>
            <person name="MacQueen A."/>
            <person name="Palacio-Mejia J."/>
            <person name="Plott C."/>
            <person name="Shakirov E."/>
            <person name="Shu S."/>
            <person name="Yoshinaga Y."/>
            <person name="Zane M."/>
            <person name="Rokhsar D."/>
            <person name="Grimwood J."/>
            <person name="Schmutz J."/>
            <person name="Juenger T."/>
        </authorList>
    </citation>
    <scope>NUCLEOTIDE SEQUENCE [LARGE SCALE GENOMIC DNA]</scope>
    <source>
        <strain evidence="2">cv. HAL2</strain>
    </source>
</reference>
<evidence type="ECO:0000313" key="2">
    <source>
        <dbReference type="Proteomes" id="UP000244336"/>
    </source>
</evidence>
<evidence type="ECO:0000313" key="1">
    <source>
        <dbReference type="EMBL" id="PUZ67354.1"/>
    </source>
</evidence>